<dbReference type="GO" id="GO:1990351">
    <property type="term" value="C:transporter complex"/>
    <property type="evidence" value="ECO:0007669"/>
    <property type="project" value="TreeGrafter"/>
</dbReference>
<dbReference type="EMBL" id="LIZT01000010">
    <property type="protein sequence ID" value="KPJ50910.1"/>
    <property type="molecule type" value="Genomic_DNA"/>
</dbReference>
<evidence type="ECO:0000313" key="2">
    <source>
        <dbReference type="EMBL" id="KPJ50910.1"/>
    </source>
</evidence>
<dbReference type="InterPro" id="IPR045659">
    <property type="entry name" value="LptD_2"/>
</dbReference>
<organism evidence="2 3">
    <name type="scientific">candidate division TA06 bacterium DG_26</name>
    <dbReference type="NCBI Taxonomy" id="1703771"/>
    <lineage>
        <taxon>Bacteria</taxon>
        <taxon>Bacteria division TA06</taxon>
    </lineage>
</organism>
<comment type="caution">
    <text evidence="2">The sequence shown here is derived from an EMBL/GenBank/DDBJ whole genome shotgun (WGS) entry which is preliminary data.</text>
</comment>
<feature type="domain" description="LPS-assembly protein LptD central" evidence="1">
    <location>
        <begin position="155"/>
        <end position="346"/>
    </location>
</feature>
<dbReference type="PANTHER" id="PTHR30189:SF1">
    <property type="entry name" value="LPS-ASSEMBLY PROTEIN LPTD"/>
    <property type="match status" value="1"/>
</dbReference>
<evidence type="ECO:0000313" key="3">
    <source>
        <dbReference type="Proteomes" id="UP000051124"/>
    </source>
</evidence>
<dbReference type="Proteomes" id="UP000051124">
    <property type="component" value="Unassembled WGS sequence"/>
</dbReference>
<gene>
    <name evidence="2" type="ORF">AMJ40_01575</name>
</gene>
<dbReference type="InterPro" id="IPR050218">
    <property type="entry name" value="LptD"/>
</dbReference>
<dbReference type="GO" id="GO:0009279">
    <property type="term" value="C:cell outer membrane"/>
    <property type="evidence" value="ECO:0007669"/>
    <property type="project" value="TreeGrafter"/>
</dbReference>
<sequence>MKFLPLLILISQLHTPAPRPVRYYADRITFFIQEEKVILKGETRITHGDLSVEADSVEYELKTEQLRAYGKPILRDGDETIEGDYMEYDVGIGRGTILNAKTEIRGGHFRGAKVKRVGEDVLNVSTGRFTTCDLDEPHYYFKARRMRMYVDDMVLCQPVILYIQEIPVLAVPFWIFPIRKERHSGFLTPRVGRDSEEGRFVKNLSYYQVINDYADGTLTVDYMERVGFRVMLEGIYLVKPWVSGGAVGSFVEDRRFNKSRWNLDFSHRQYWGDGYSLLARGNFISDRTYYREYSEDLSERMTRTVDSYVAFSKSYRSFAFSLVTNETRNLELNTQTGVLPQVTFSLLPVELGNSIYISHSAVLVNRYASGVSPTQNVRNTLKLNMKQRLGWLNVTPSVQHVETWVRDQHRAGTTSLEIGASTNIYGTSTRKIGWLEGVRHVITPSVNYALGLKREDTTERLGFAIRNSVQLNLASLGKVDLFTTTTSGSYDMRRTKWTPLVTRIEMSPVPRLALSCDFGYNVEEGKVDYVNQTSQTSYRKENGESLPFSLALTQSYHHRRGRDPEFQVWGDFTFNLTKNWYVSYRGRYDVIGKKPVSHSLRVIRDLHCWEAELNVESTRVHWRYDFKISIKAIPEINLKKGFFSLFLP</sequence>
<dbReference type="PANTHER" id="PTHR30189">
    <property type="entry name" value="LPS-ASSEMBLY PROTEIN"/>
    <property type="match status" value="1"/>
</dbReference>
<proteinExistence type="predicted"/>
<feature type="domain" description="LPS-assembly protein LptD central" evidence="1">
    <location>
        <begin position="402"/>
        <end position="449"/>
    </location>
</feature>
<accession>A0A0S7WL54</accession>
<dbReference type="Pfam" id="PF19838">
    <property type="entry name" value="LptD_2"/>
    <property type="match status" value="2"/>
</dbReference>
<reference evidence="2 3" key="1">
    <citation type="journal article" date="2015" name="Microbiome">
        <title>Genomic resolution of linkages in carbon, nitrogen, and sulfur cycling among widespread estuary sediment bacteria.</title>
        <authorList>
            <person name="Baker B.J."/>
            <person name="Lazar C.S."/>
            <person name="Teske A.P."/>
            <person name="Dick G.J."/>
        </authorList>
    </citation>
    <scope>NUCLEOTIDE SEQUENCE [LARGE SCALE GENOMIC DNA]</scope>
    <source>
        <strain evidence="2">DG_26</strain>
    </source>
</reference>
<protein>
    <recommendedName>
        <fullName evidence="1">LPS-assembly protein LptD central domain-containing protein</fullName>
    </recommendedName>
</protein>
<dbReference type="Gene3D" id="2.60.450.10">
    <property type="entry name" value="Lipopolysaccharide (LPS) transport protein A like domain"/>
    <property type="match status" value="1"/>
</dbReference>
<evidence type="ECO:0000259" key="1">
    <source>
        <dbReference type="Pfam" id="PF19838"/>
    </source>
</evidence>
<name>A0A0S7WL54_UNCT6</name>
<dbReference type="AlphaFoldDB" id="A0A0S7WL54"/>